<comment type="caution">
    <text evidence="1">The sequence shown here is derived from an EMBL/GenBank/DDBJ whole genome shotgun (WGS) entry which is preliminary data.</text>
</comment>
<sequence length="41" mass="4391">MPGKPVFQLLPLHQNGFLLLLSSLVRLVDGLGLQRSTCAAS</sequence>
<organism evidence="1 2">
    <name type="scientific">Protopolystoma xenopodis</name>
    <dbReference type="NCBI Taxonomy" id="117903"/>
    <lineage>
        <taxon>Eukaryota</taxon>
        <taxon>Metazoa</taxon>
        <taxon>Spiralia</taxon>
        <taxon>Lophotrochozoa</taxon>
        <taxon>Platyhelminthes</taxon>
        <taxon>Monogenea</taxon>
        <taxon>Polyopisthocotylea</taxon>
        <taxon>Polystomatidea</taxon>
        <taxon>Polystomatidae</taxon>
        <taxon>Protopolystoma</taxon>
    </lineage>
</organism>
<proteinExistence type="predicted"/>
<gene>
    <name evidence="1" type="ORF">PXEA_LOCUS7835</name>
</gene>
<dbReference type="EMBL" id="CAAALY010021012">
    <property type="protein sequence ID" value="VEL14395.1"/>
    <property type="molecule type" value="Genomic_DNA"/>
</dbReference>
<protein>
    <submittedName>
        <fullName evidence="1">Uncharacterized protein</fullName>
    </submittedName>
</protein>
<accession>A0A3S5A877</accession>
<evidence type="ECO:0000313" key="1">
    <source>
        <dbReference type="EMBL" id="VEL14395.1"/>
    </source>
</evidence>
<keyword evidence="2" id="KW-1185">Reference proteome</keyword>
<name>A0A3S5A877_9PLAT</name>
<dbReference type="Proteomes" id="UP000784294">
    <property type="component" value="Unassembled WGS sequence"/>
</dbReference>
<dbReference type="AlphaFoldDB" id="A0A3S5A877"/>
<evidence type="ECO:0000313" key="2">
    <source>
        <dbReference type="Proteomes" id="UP000784294"/>
    </source>
</evidence>
<reference evidence="1" key="1">
    <citation type="submission" date="2018-11" db="EMBL/GenBank/DDBJ databases">
        <authorList>
            <consortium name="Pathogen Informatics"/>
        </authorList>
    </citation>
    <scope>NUCLEOTIDE SEQUENCE</scope>
</reference>